<organism evidence="12 13">
    <name type="scientific">Natronocella acetinitrilica</name>
    <dbReference type="NCBI Taxonomy" id="414046"/>
    <lineage>
        <taxon>Bacteria</taxon>
        <taxon>Pseudomonadati</taxon>
        <taxon>Pseudomonadota</taxon>
        <taxon>Gammaproteobacteria</taxon>
        <taxon>Chromatiales</taxon>
        <taxon>Ectothiorhodospiraceae</taxon>
        <taxon>Natronocella</taxon>
    </lineage>
</organism>
<evidence type="ECO:0000256" key="3">
    <source>
        <dbReference type="ARBA" id="ARBA00043812"/>
    </source>
</evidence>
<evidence type="ECO:0000256" key="5">
    <source>
        <dbReference type="ARBA" id="ARBA00044059"/>
    </source>
</evidence>
<comment type="catalytic activity">
    <reaction evidence="10">
        <text>3-hydroxypropanoate + NADP(+) = 3-oxopropanoate + NADPH + H(+)</text>
        <dbReference type="Rhea" id="RHEA:26438"/>
        <dbReference type="ChEBI" id="CHEBI:15378"/>
        <dbReference type="ChEBI" id="CHEBI:16510"/>
        <dbReference type="ChEBI" id="CHEBI:33190"/>
        <dbReference type="ChEBI" id="CHEBI:57783"/>
        <dbReference type="ChEBI" id="CHEBI:58349"/>
        <dbReference type="EC" id="1.1.1.298"/>
    </reaction>
</comment>
<dbReference type="PROSITE" id="PS00061">
    <property type="entry name" value="ADH_SHORT"/>
    <property type="match status" value="1"/>
</dbReference>
<comment type="catalytic activity">
    <reaction evidence="3">
        <text>L-allo-threonine + NADP(+) = aminoacetone + CO2 + NADPH</text>
        <dbReference type="Rhea" id="RHEA:43524"/>
        <dbReference type="ChEBI" id="CHEBI:16526"/>
        <dbReference type="ChEBI" id="CHEBI:57783"/>
        <dbReference type="ChEBI" id="CHEBI:58320"/>
        <dbReference type="ChEBI" id="CHEBI:58349"/>
        <dbReference type="ChEBI" id="CHEBI:58585"/>
        <dbReference type="EC" id="1.1.1.381"/>
    </reaction>
</comment>
<dbReference type="PRINTS" id="PR00081">
    <property type="entry name" value="GDHRDH"/>
</dbReference>
<reference evidence="12" key="1">
    <citation type="submission" date="2022-03" db="EMBL/GenBank/DDBJ databases">
        <title>Genomic Encyclopedia of Type Strains, Phase III (KMG-III): the genomes of soil and plant-associated and newly described type strains.</title>
        <authorList>
            <person name="Whitman W."/>
        </authorList>
    </citation>
    <scope>NUCLEOTIDE SEQUENCE</scope>
    <source>
        <strain evidence="12">ANL 6-2</strain>
    </source>
</reference>
<dbReference type="EC" id="1.1.1.381" evidence="5"/>
<evidence type="ECO:0000256" key="7">
    <source>
        <dbReference type="ARBA" id="ARBA00044271"/>
    </source>
</evidence>
<dbReference type="RefSeq" id="WP_253484902.1">
    <property type="nucleotide sequence ID" value="NZ_JALJXV010000013.1"/>
</dbReference>
<dbReference type="InterPro" id="IPR002347">
    <property type="entry name" value="SDR_fam"/>
</dbReference>
<comment type="caution">
    <text evidence="12">The sequence shown here is derived from an EMBL/GenBank/DDBJ whole genome shotgun (WGS) entry which is preliminary data.</text>
</comment>
<evidence type="ECO:0000256" key="11">
    <source>
        <dbReference type="RuleBase" id="RU000363"/>
    </source>
</evidence>
<evidence type="ECO:0000256" key="9">
    <source>
        <dbReference type="ARBA" id="ARBA00045650"/>
    </source>
</evidence>
<gene>
    <name evidence="12" type="ORF">J2T57_004205</name>
</gene>
<sequence>MRVAVITGATAGFGAATARRFASNGWRLVVTGRRQERLDALVEEFGGPEMVHALPMDMRDREAVEKGLGKLPAPFDAVEVLVNNAGVGYGLEPIQEGNVDEWEATIDTNLKGVLYATRTLLPGMIERKRGHVINLGSTAGSWPYTGGTIYGASKSFIQHFSRGLRADLAGHAVRVTNMDPGLCETEFSVNRFRGDVERANSLYEGNDPIISEDIAEAIWWVVNMPYRVNVNTMELMPLSQSWSPLQVKPVDWPEGCDPDSSPERDDR</sequence>
<dbReference type="PRINTS" id="PR00080">
    <property type="entry name" value="SDRFAMILY"/>
</dbReference>
<dbReference type="InterPro" id="IPR020904">
    <property type="entry name" value="Sc_DH/Rdtase_CS"/>
</dbReference>
<evidence type="ECO:0000256" key="8">
    <source>
        <dbReference type="ARBA" id="ARBA00044349"/>
    </source>
</evidence>
<dbReference type="Proteomes" id="UP001205843">
    <property type="component" value="Unassembled WGS sequence"/>
</dbReference>
<dbReference type="SUPFAM" id="SSF51735">
    <property type="entry name" value="NAD(P)-binding Rossmann-fold domains"/>
    <property type="match status" value="1"/>
</dbReference>
<keyword evidence="2" id="KW-0560">Oxidoreductase</keyword>
<comment type="function">
    <text evidence="9">NADP-dependent dehydrogenase with broad substrate specificity acting on 3-hydroxy acids. Catalyzes the NADP-dependent oxidation of L-allo-threonine to L-2-amino-3-keto-butyrate, which is spontaneously decarboxylated into aminoacetone. Also acts on D-threonine, L-serine, D-serine, D-3-hydroxyisobutyrate, L-3-hydroxyisobutyrate, D-glycerate and L-glycerate. Able to catalyze the reduction of the malonic semialdehyde to 3-hydroxypropionic acid. YdfG is apparently supplementing RutE, the presumed malonic semialdehyde reductase involved in pyrimidine degradation since both are able to detoxify malonic semialdehyde.</text>
</comment>
<dbReference type="AlphaFoldDB" id="A0AAE3KDM7"/>
<keyword evidence="13" id="KW-1185">Reference proteome</keyword>
<dbReference type="Pfam" id="PF00106">
    <property type="entry name" value="adh_short"/>
    <property type="match status" value="1"/>
</dbReference>
<dbReference type="PANTHER" id="PTHR43086">
    <property type="entry name" value="VERY-LONG-CHAIN 3-OXOOACYL-COA REDUCTASE"/>
    <property type="match status" value="1"/>
</dbReference>
<protein>
    <recommendedName>
        <fullName evidence="6">NADP-dependent 3-hydroxy acid dehydrogenase YdfG</fullName>
        <ecNumber evidence="4">1.1.1.298</ecNumber>
        <ecNumber evidence="5">1.1.1.381</ecNumber>
    </recommendedName>
    <alternativeName>
        <fullName evidence="8">L-allo-threonine dehydrogenase</fullName>
    </alternativeName>
    <alternativeName>
        <fullName evidence="7">Malonic semialdehyde reductase</fullName>
    </alternativeName>
</protein>
<accession>A0AAE3KDM7</accession>
<evidence type="ECO:0000256" key="10">
    <source>
        <dbReference type="ARBA" id="ARBA00047274"/>
    </source>
</evidence>
<dbReference type="FunFam" id="3.40.50.720:FF:000047">
    <property type="entry name" value="NADP-dependent L-serine/L-allo-threonine dehydrogenase"/>
    <property type="match status" value="1"/>
</dbReference>
<evidence type="ECO:0000256" key="6">
    <source>
        <dbReference type="ARBA" id="ARBA00044065"/>
    </source>
</evidence>
<dbReference type="Gene3D" id="3.40.50.720">
    <property type="entry name" value="NAD(P)-binding Rossmann-like Domain"/>
    <property type="match status" value="1"/>
</dbReference>
<dbReference type="GO" id="GO:0005829">
    <property type="term" value="C:cytosol"/>
    <property type="evidence" value="ECO:0007669"/>
    <property type="project" value="TreeGrafter"/>
</dbReference>
<comment type="similarity">
    <text evidence="1 11">Belongs to the short-chain dehydrogenases/reductases (SDR) family.</text>
</comment>
<name>A0AAE3KDM7_9GAMM</name>
<dbReference type="InterPro" id="IPR036291">
    <property type="entry name" value="NAD(P)-bd_dom_sf"/>
</dbReference>
<evidence type="ECO:0000313" key="13">
    <source>
        <dbReference type="Proteomes" id="UP001205843"/>
    </source>
</evidence>
<proteinExistence type="inferred from homology"/>
<evidence type="ECO:0000313" key="12">
    <source>
        <dbReference type="EMBL" id="MCP1677031.1"/>
    </source>
</evidence>
<evidence type="ECO:0000256" key="1">
    <source>
        <dbReference type="ARBA" id="ARBA00006484"/>
    </source>
</evidence>
<evidence type="ECO:0000256" key="4">
    <source>
        <dbReference type="ARBA" id="ARBA00044050"/>
    </source>
</evidence>
<dbReference type="GO" id="GO:0035527">
    <property type="term" value="F:3-hydroxypropionate dehydrogenase (NADP+) activity"/>
    <property type="evidence" value="ECO:0007669"/>
    <property type="project" value="UniProtKB-EC"/>
</dbReference>
<dbReference type="EMBL" id="JALJXV010000013">
    <property type="protein sequence ID" value="MCP1677031.1"/>
    <property type="molecule type" value="Genomic_DNA"/>
</dbReference>
<evidence type="ECO:0000256" key="2">
    <source>
        <dbReference type="ARBA" id="ARBA00023002"/>
    </source>
</evidence>
<dbReference type="EC" id="1.1.1.298" evidence="4"/>
<dbReference type="PANTHER" id="PTHR43086:SF3">
    <property type="entry name" value="NADP-DEPENDENT 3-HYDROXY ACID DEHYDROGENASE YDFG"/>
    <property type="match status" value="1"/>
</dbReference>